<dbReference type="AlphaFoldDB" id="A0A8X6P2C9"/>
<reference evidence="1" key="1">
    <citation type="submission" date="2020-08" db="EMBL/GenBank/DDBJ databases">
        <title>Multicomponent nature underlies the extraordinary mechanical properties of spider dragline silk.</title>
        <authorList>
            <person name="Kono N."/>
            <person name="Nakamura H."/>
            <person name="Mori M."/>
            <person name="Yoshida Y."/>
            <person name="Ohtoshi R."/>
            <person name="Malay A.D."/>
            <person name="Moran D.A.P."/>
            <person name="Tomita M."/>
            <person name="Numata K."/>
            <person name="Arakawa K."/>
        </authorList>
    </citation>
    <scope>NUCLEOTIDE SEQUENCE</scope>
</reference>
<name>A0A8X6P2C9_NEPPI</name>
<accession>A0A8X6P2C9</accession>
<protein>
    <submittedName>
        <fullName evidence="1">Uncharacterized protein</fullName>
    </submittedName>
</protein>
<gene>
    <name evidence="1" type="ORF">NPIL_257441</name>
</gene>
<comment type="caution">
    <text evidence="1">The sequence shown here is derived from an EMBL/GenBank/DDBJ whole genome shotgun (WGS) entry which is preliminary data.</text>
</comment>
<dbReference type="EMBL" id="BMAW01016188">
    <property type="protein sequence ID" value="GFT47832.1"/>
    <property type="molecule type" value="Genomic_DNA"/>
</dbReference>
<keyword evidence="2" id="KW-1185">Reference proteome</keyword>
<organism evidence="1 2">
    <name type="scientific">Nephila pilipes</name>
    <name type="common">Giant wood spider</name>
    <name type="synonym">Nephila maculata</name>
    <dbReference type="NCBI Taxonomy" id="299642"/>
    <lineage>
        <taxon>Eukaryota</taxon>
        <taxon>Metazoa</taxon>
        <taxon>Ecdysozoa</taxon>
        <taxon>Arthropoda</taxon>
        <taxon>Chelicerata</taxon>
        <taxon>Arachnida</taxon>
        <taxon>Araneae</taxon>
        <taxon>Araneomorphae</taxon>
        <taxon>Entelegynae</taxon>
        <taxon>Araneoidea</taxon>
        <taxon>Nephilidae</taxon>
        <taxon>Nephila</taxon>
    </lineage>
</organism>
<feature type="non-terminal residue" evidence="1">
    <location>
        <position position="1"/>
    </location>
</feature>
<sequence length="51" mass="5524">GMVSRTASNAEHLSMDSMSTWSGEKLHLSCSPEELFPVLESLWGSSQQPSA</sequence>
<evidence type="ECO:0000313" key="2">
    <source>
        <dbReference type="Proteomes" id="UP000887013"/>
    </source>
</evidence>
<evidence type="ECO:0000313" key="1">
    <source>
        <dbReference type="EMBL" id="GFT47832.1"/>
    </source>
</evidence>
<proteinExistence type="predicted"/>
<dbReference type="Proteomes" id="UP000887013">
    <property type="component" value="Unassembled WGS sequence"/>
</dbReference>